<gene>
    <name evidence="4" type="ORF">Cadr_000024779</name>
</gene>
<sequence>MGMIDMFHKYTGKDDTIDKPGEKRGKDYLSNIFEQKDKNGDKKIDFSEFLSLLADIAVDYHKQSQGGELCSGGDQ</sequence>
<name>A0A5N4CNQ9_CAMDR</name>
<keyword evidence="5" id="KW-1185">Reference proteome</keyword>
<dbReference type="Proteomes" id="UP000299084">
    <property type="component" value="Unassembled WGS sequence"/>
</dbReference>
<dbReference type="SUPFAM" id="SSF47473">
    <property type="entry name" value="EF-hand"/>
    <property type="match status" value="1"/>
</dbReference>
<dbReference type="PROSITE" id="PS50222">
    <property type="entry name" value="EF_HAND_2"/>
    <property type="match status" value="1"/>
</dbReference>
<keyword evidence="1" id="KW-0479">Metal-binding</keyword>
<reference evidence="4 5" key="1">
    <citation type="journal article" date="2019" name="Mol. Ecol. Resour.">
        <title>Improving Illumina assemblies with Hi-C and long reads: an example with the North African dromedary.</title>
        <authorList>
            <person name="Elbers J.P."/>
            <person name="Rogers M.F."/>
            <person name="Perelman P.L."/>
            <person name="Proskuryakova A.A."/>
            <person name="Serdyukova N.A."/>
            <person name="Johnson W.E."/>
            <person name="Horin P."/>
            <person name="Corander J."/>
            <person name="Murphy D."/>
            <person name="Burger P.A."/>
        </authorList>
    </citation>
    <scope>NUCLEOTIDE SEQUENCE [LARGE SCALE GENOMIC DNA]</scope>
    <source>
        <strain evidence="4">Drom800</strain>
        <tissue evidence="4">Blood</tissue>
    </source>
</reference>
<dbReference type="InterPro" id="IPR001751">
    <property type="entry name" value="S100/CaBP7/8-like_CS"/>
</dbReference>
<keyword evidence="2" id="KW-0106">Calcium</keyword>
<accession>A0A5N4CNQ9</accession>
<organism evidence="4 5">
    <name type="scientific">Camelus dromedarius</name>
    <name type="common">Dromedary</name>
    <name type="synonym">Arabian camel</name>
    <dbReference type="NCBI Taxonomy" id="9838"/>
    <lineage>
        <taxon>Eukaryota</taxon>
        <taxon>Metazoa</taxon>
        <taxon>Chordata</taxon>
        <taxon>Craniata</taxon>
        <taxon>Vertebrata</taxon>
        <taxon>Euteleostomi</taxon>
        <taxon>Mammalia</taxon>
        <taxon>Eutheria</taxon>
        <taxon>Laurasiatheria</taxon>
        <taxon>Artiodactyla</taxon>
        <taxon>Tylopoda</taxon>
        <taxon>Camelidae</taxon>
        <taxon>Camelus</taxon>
    </lineage>
</organism>
<dbReference type="PROSITE" id="PS00303">
    <property type="entry name" value="S100_CABP"/>
    <property type="match status" value="1"/>
</dbReference>
<dbReference type="GO" id="GO:0005509">
    <property type="term" value="F:calcium ion binding"/>
    <property type="evidence" value="ECO:0007669"/>
    <property type="project" value="InterPro"/>
</dbReference>
<comment type="caution">
    <text evidence="4">The sequence shown here is derived from an EMBL/GenBank/DDBJ whole genome shotgun (WGS) entry which is preliminary data.</text>
</comment>
<dbReference type="Gene3D" id="1.10.238.10">
    <property type="entry name" value="EF-hand"/>
    <property type="match status" value="1"/>
</dbReference>
<evidence type="ECO:0000256" key="2">
    <source>
        <dbReference type="ARBA" id="ARBA00022837"/>
    </source>
</evidence>
<dbReference type="PROSITE" id="PS00018">
    <property type="entry name" value="EF_HAND_1"/>
    <property type="match status" value="1"/>
</dbReference>
<proteinExistence type="predicted"/>
<dbReference type="InterPro" id="IPR002048">
    <property type="entry name" value="EF_hand_dom"/>
</dbReference>
<evidence type="ECO:0000313" key="4">
    <source>
        <dbReference type="EMBL" id="KAB1260558.1"/>
    </source>
</evidence>
<protein>
    <submittedName>
        <fullName evidence="4">Protein S100-A7</fullName>
    </submittedName>
</protein>
<dbReference type="AlphaFoldDB" id="A0A5N4CNQ9"/>
<dbReference type="InterPro" id="IPR011992">
    <property type="entry name" value="EF-hand-dom_pair"/>
</dbReference>
<feature type="domain" description="EF-hand" evidence="3">
    <location>
        <begin position="24"/>
        <end position="59"/>
    </location>
</feature>
<evidence type="ECO:0000256" key="1">
    <source>
        <dbReference type="ARBA" id="ARBA00022723"/>
    </source>
</evidence>
<dbReference type="InterPro" id="IPR018247">
    <property type="entry name" value="EF_Hand_1_Ca_BS"/>
</dbReference>
<evidence type="ECO:0000313" key="5">
    <source>
        <dbReference type="Proteomes" id="UP000299084"/>
    </source>
</evidence>
<dbReference type="EMBL" id="JWIN03000021">
    <property type="protein sequence ID" value="KAB1260558.1"/>
    <property type="molecule type" value="Genomic_DNA"/>
</dbReference>
<evidence type="ECO:0000259" key="3">
    <source>
        <dbReference type="PROSITE" id="PS50222"/>
    </source>
</evidence>
<dbReference type="SMART" id="SM00054">
    <property type="entry name" value="EFh"/>
    <property type="match status" value="1"/>
</dbReference>